<keyword evidence="2" id="KW-1185">Reference proteome</keyword>
<dbReference type="SUPFAM" id="SSF55781">
    <property type="entry name" value="GAF domain-like"/>
    <property type="match status" value="1"/>
</dbReference>
<proteinExistence type="predicted"/>
<dbReference type="Gene3D" id="3.30.450.40">
    <property type="match status" value="1"/>
</dbReference>
<dbReference type="RefSeq" id="WP_379866073.1">
    <property type="nucleotide sequence ID" value="NZ_JBHTBW010000047.1"/>
</dbReference>
<evidence type="ECO:0000313" key="1">
    <source>
        <dbReference type="EMBL" id="MFC7442284.1"/>
    </source>
</evidence>
<reference evidence="2" key="1">
    <citation type="journal article" date="2019" name="Int. J. Syst. Evol. Microbiol.">
        <title>The Global Catalogue of Microorganisms (GCM) 10K type strain sequencing project: providing services to taxonomists for standard genome sequencing and annotation.</title>
        <authorList>
            <consortium name="The Broad Institute Genomics Platform"/>
            <consortium name="The Broad Institute Genome Sequencing Center for Infectious Disease"/>
            <person name="Wu L."/>
            <person name="Ma J."/>
        </authorList>
    </citation>
    <scope>NUCLEOTIDE SEQUENCE [LARGE SCALE GENOMIC DNA]</scope>
    <source>
        <strain evidence="2">CGMCC 1.12942</strain>
    </source>
</reference>
<sequence length="146" mass="16759">MRKVDLLDELRSEIGVFSDKCEDQIGHLYQFVCDCLQKRMSGYKWVSIYLVQDFSFSLSYQMGETSLPKKIPFGEGLMSVAAARGSMVRERLAEQVEVYMPFYRAHHLIGVLVVVAKQEDVIDEEDITLFMELASLFETKVGKHHS</sequence>
<comment type="caution">
    <text evidence="1">The sequence shown here is derived from an EMBL/GenBank/DDBJ whole genome shotgun (WGS) entry which is preliminary data.</text>
</comment>
<protein>
    <recommendedName>
        <fullName evidence="3">GAF domain-containing protein</fullName>
    </recommendedName>
</protein>
<evidence type="ECO:0000313" key="2">
    <source>
        <dbReference type="Proteomes" id="UP001596500"/>
    </source>
</evidence>
<gene>
    <name evidence="1" type="ORF">ACFQNG_14450</name>
</gene>
<dbReference type="Proteomes" id="UP001596500">
    <property type="component" value="Unassembled WGS sequence"/>
</dbReference>
<accession>A0ABW2RN54</accession>
<organism evidence="1 2">
    <name type="scientific">Laceyella putida</name>
    <dbReference type="NCBI Taxonomy" id="110101"/>
    <lineage>
        <taxon>Bacteria</taxon>
        <taxon>Bacillati</taxon>
        <taxon>Bacillota</taxon>
        <taxon>Bacilli</taxon>
        <taxon>Bacillales</taxon>
        <taxon>Thermoactinomycetaceae</taxon>
        <taxon>Laceyella</taxon>
    </lineage>
</organism>
<evidence type="ECO:0008006" key="3">
    <source>
        <dbReference type="Google" id="ProtNLM"/>
    </source>
</evidence>
<name>A0ABW2RN54_9BACL</name>
<dbReference type="InterPro" id="IPR029016">
    <property type="entry name" value="GAF-like_dom_sf"/>
</dbReference>
<dbReference type="EMBL" id="JBHTBW010000047">
    <property type="protein sequence ID" value="MFC7442284.1"/>
    <property type="molecule type" value="Genomic_DNA"/>
</dbReference>